<keyword evidence="9 10" id="KW-0413">Isomerase</keyword>
<name>A0A1U7NGT0_9FIRM</name>
<evidence type="ECO:0000313" key="16">
    <source>
        <dbReference type="Proteomes" id="UP000186341"/>
    </source>
</evidence>
<keyword evidence="13" id="KW-0170">Cobalt</keyword>
<comment type="pathway">
    <text evidence="10">Carbohydrate degradation.</text>
</comment>
<evidence type="ECO:0000256" key="12">
    <source>
        <dbReference type="PIRSR" id="PIRSR001461-1"/>
    </source>
</evidence>
<comment type="cofactor">
    <cofactor evidence="4">
        <name>Zn(2+)</name>
        <dbReference type="ChEBI" id="CHEBI:29105"/>
    </cofactor>
</comment>
<dbReference type="InterPro" id="IPR011060">
    <property type="entry name" value="RibuloseP-bd_barrel"/>
</dbReference>
<dbReference type="GO" id="GO:0019323">
    <property type="term" value="P:pentose catabolic process"/>
    <property type="evidence" value="ECO:0007669"/>
    <property type="project" value="UniProtKB-UniRule"/>
</dbReference>
<accession>A0A1U7NGT0</accession>
<dbReference type="Pfam" id="PF00834">
    <property type="entry name" value="Ribul_P_3_epim"/>
    <property type="match status" value="1"/>
</dbReference>
<dbReference type="GO" id="GO:0006098">
    <property type="term" value="P:pentose-phosphate shunt"/>
    <property type="evidence" value="ECO:0007669"/>
    <property type="project" value="UniProtKB-UniRule"/>
</dbReference>
<evidence type="ECO:0000256" key="8">
    <source>
        <dbReference type="ARBA" id="ARBA00022723"/>
    </source>
</evidence>
<dbReference type="SUPFAM" id="SSF51366">
    <property type="entry name" value="Ribulose-phoshate binding barrel"/>
    <property type="match status" value="1"/>
</dbReference>
<dbReference type="PROSITE" id="PS01085">
    <property type="entry name" value="RIBUL_P_3_EPIMER_1"/>
    <property type="match status" value="1"/>
</dbReference>
<evidence type="ECO:0000256" key="5">
    <source>
        <dbReference type="ARBA" id="ARBA00001954"/>
    </source>
</evidence>
<evidence type="ECO:0000256" key="1">
    <source>
        <dbReference type="ARBA" id="ARBA00001782"/>
    </source>
</evidence>
<organism evidence="15 16">
    <name type="scientific">Ileibacterium valens</name>
    <dbReference type="NCBI Taxonomy" id="1862668"/>
    <lineage>
        <taxon>Bacteria</taxon>
        <taxon>Bacillati</taxon>
        <taxon>Bacillota</taxon>
        <taxon>Erysipelotrichia</taxon>
        <taxon>Erysipelotrichales</taxon>
        <taxon>Erysipelotrichaceae</taxon>
        <taxon>Ileibacterium</taxon>
    </lineage>
</organism>
<comment type="similarity">
    <text evidence="6 10 11">Belongs to the ribulose-phosphate 3-epimerase family.</text>
</comment>
<evidence type="ECO:0000256" key="13">
    <source>
        <dbReference type="PIRSR" id="PIRSR001461-2"/>
    </source>
</evidence>
<feature type="binding site" evidence="10 13">
    <location>
        <position position="34"/>
    </location>
    <ligand>
        <name>a divalent metal cation</name>
        <dbReference type="ChEBI" id="CHEBI:60240"/>
    </ligand>
</feature>
<keyword evidence="16" id="KW-1185">Reference proteome</keyword>
<dbReference type="GO" id="GO:0046872">
    <property type="term" value="F:metal ion binding"/>
    <property type="evidence" value="ECO:0007669"/>
    <property type="project" value="UniProtKB-UniRule"/>
</dbReference>
<dbReference type="HAMAP" id="MF_02227">
    <property type="entry name" value="RPE"/>
    <property type="match status" value="1"/>
</dbReference>
<dbReference type="EMBL" id="MPJW01000105">
    <property type="protein sequence ID" value="OLU40525.1"/>
    <property type="molecule type" value="Genomic_DNA"/>
</dbReference>
<proteinExistence type="inferred from homology"/>
<dbReference type="GO" id="GO:0004750">
    <property type="term" value="F:D-ribulose-phosphate 3-epimerase activity"/>
    <property type="evidence" value="ECO:0007669"/>
    <property type="project" value="UniProtKB-UniRule"/>
</dbReference>
<evidence type="ECO:0000256" key="10">
    <source>
        <dbReference type="HAMAP-Rule" id="MF_02227"/>
    </source>
</evidence>
<comment type="catalytic activity">
    <reaction evidence="1 10 11">
        <text>D-ribulose 5-phosphate = D-xylulose 5-phosphate</text>
        <dbReference type="Rhea" id="RHEA:13677"/>
        <dbReference type="ChEBI" id="CHEBI:57737"/>
        <dbReference type="ChEBI" id="CHEBI:58121"/>
        <dbReference type="EC" id="5.1.3.1"/>
    </reaction>
</comment>
<dbReference type="PROSITE" id="PS01086">
    <property type="entry name" value="RIBUL_P_3_EPIMER_2"/>
    <property type="match status" value="1"/>
</dbReference>
<dbReference type="InterPro" id="IPR000056">
    <property type="entry name" value="Ribul_P_3_epim-like"/>
</dbReference>
<keyword evidence="8 10" id="KW-0479">Metal-binding</keyword>
<dbReference type="PIRSF" id="PIRSF001461">
    <property type="entry name" value="RPE"/>
    <property type="match status" value="1"/>
</dbReference>
<dbReference type="AlphaFoldDB" id="A0A1U7NGT0"/>
<feature type="binding site" evidence="10">
    <location>
        <begin position="180"/>
        <end position="182"/>
    </location>
    <ligand>
        <name>substrate</name>
    </ligand>
</feature>
<dbReference type="NCBIfam" id="NF004076">
    <property type="entry name" value="PRK05581.1-4"/>
    <property type="match status" value="1"/>
</dbReference>
<evidence type="ECO:0000256" key="9">
    <source>
        <dbReference type="ARBA" id="ARBA00023235"/>
    </source>
</evidence>
<dbReference type="FunFam" id="3.20.20.70:FF:000004">
    <property type="entry name" value="Ribulose-phosphate 3-epimerase"/>
    <property type="match status" value="1"/>
</dbReference>
<feature type="binding site" evidence="10 13">
    <location>
        <position position="36"/>
    </location>
    <ligand>
        <name>a divalent metal cation</name>
        <dbReference type="ChEBI" id="CHEBI:60240"/>
    </ligand>
</feature>
<reference evidence="15 16" key="1">
    <citation type="submission" date="2016-11" db="EMBL/GenBank/DDBJ databases">
        <title>Description of two novel members of the family Erysipelotrichaceae: Ileibacterium lipovorans gen. nov., sp. nov. and Dubosiella newyorkensis, gen. nov., sp. nov.</title>
        <authorList>
            <person name="Cox L.M."/>
            <person name="Sohn J."/>
            <person name="Tyrrell K.L."/>
            <person name="Citron D.M."/>
            <person name="Lawson P.A."/>
            <person name="Patel N.B."/>
            <person name="Iizumi T."/>
            <person name="Perez-Perez G.I."/>
            <person name="Goldstein E.J."/>
            <person name="Blaser M.J."/>
        </authorList>
    </citation>
    <scope>NUCLEOTIDE SEQUENCE [LARGE SCALE GENOMIC DNA]</scope>
    <source>
        <strain evidence="15 16">NYU-BL-A3</strain>
    </source>
</reference>
<dbReference type="GO" id="GO:0005737">
    <property type="term" value="C:cytoplasm"/>
    <property type="evidence" value="ECO:0007669"/>
    <property type="project" value="UniProtKB-ARBA"/>
</dbReference>
<feature type="binding site" evidence="10 13">
    <location>
        <position position="67"/>
    </location>
    <ligand>
        <name>a divalent metal cation</name>
        <dbReference type="ChEBI" id="CHEBI:60240"/>
    </ligand>
</feature>
<dbReference type="PANTHER" id="PTHR11749">
    <property type="entry name" value="RIBULOSE-5-PHOSPHATE-3-EPIMERASE"/>
    <property type="match status" value="1"/>
</dbReference>
<feature type="binding site" evidence="10 14">
    <location>
        <position position="9"/>
    </location>
    <ligand>
        <name>substrate</name>
    </ligand>
</feature>
<feature type="binding site" evidence="14">
    <location>
        <position position="182"/>
    </location>
    <ligand>
        <name>substrate</name>
    </ligand>
</feature>
<gene>
    <name evidence="10" type="primary">rpe</name>
    <name evidence="15" type="ORF">BO222_04850</name>
</gene>
<comment type="function">
    <text evidence="10">Catalyzes the reversible epimerization of D-ribulose 5-phosphate to D-xylulose 5-phosphate.</text>
</comment>
<dbReference type="InterPro" id="IPR026019">
    <property type="entry name" value="Ribul_P_3_epim"/>
</dbReference>
<dbReference type="RefSeq" id="WP_075818901.1">
    <property type="nucleotide sequence ID" value="NZ_CAJUTZ010000032.1"/>
</dbReference>
<dbReference type="GeneID" id="82202543"/>
<comment type="caution">
    <text evidence="15">The sequence shown here is derived from an EMBL/GenBank/DDBJ whole genome shotgun (WGS) entry which is preliminary data.</text>
</comment>
<dbReference type="Proteomes" id="UP000186341">
    <property type="component" value="Unassembled WGS sequence"/>
</dbReference>
<feature type="binding site" evidence="10 14">
    <location>
        <begin position="202"/>
        <end position="203"/>
    </location>
    <ligand>
        <name>substrate</name>
    </ligand>
</feature>
<dbReference type="EC" id="5.1.3.1" evidence="7 10"/>
<dbReference type="InterPro" id="IPR013785">
    <property type="entry name" value="Aldolase_TIM"/>
</dbReference>
<evidence type="ECO:0000256" key="6">
    <source>
        <dbReference type="ARBA" id="ARBA00009541"/>
    </source>
</evidence>
<feature type="binding site" evidence="10 14">
    <location>
        <begin position="147"/>
        <end position="150"/>
    </location>
    <ligand>
        <name>substrate</name>
    </ligand>
</feature>
<feature type="binding site" evidence="10 14">
    <location>
        <position position="67"/>
    </location>
    <ligand>
        <name>substrate</name>
    </ligand>
</feature>
<evidence type="ECO:0000256" key="11">
    <source>
        <dbReference type="PIRNR" id="PIRNR001461"/>
    </source>
</evidence>
<evidence type="ECO:0000256" key="7">
    <source>
        <dbReference type="ARBA" id="ARBA00013188"/>
    </source>
</evidence>
<evidence type="ECO:0000256" key="4">
    <source>
        <dbReference type="ARBA" id="ARBA00001947"/>
    </source>
</evidence>
<dbReference type="Gene3D" id="3.20.20.70">
    <property type="entry name" value="Aldolase class I"/>
    <property type="match status" value="1"/>
</dbReference>
<dbReference type="OrthoDB" id="1645589at2"/>
<keyword evidence="13" id="KW-0464">Manganese</keyword>
<dbReference type="NCBIfam" id="TIGR01163">
    <property type="entry name" value="rpe"/>
    <property type="match status" value="1"/>
</dbReference>
<evidence type="ECO:0000256" key="3">
    <source>
        <dbReference type="ARBA" id="ARBA00001941"/>
    </source>
</evidence>
<evidence type="ECO:0000313" key="15">
    <source>
        <dbReference type="EMBL" id="OLU40525.1"/>
    </source>
</evidence>
<evidence type="ECO:0000256" key="14">
    <source>
        <dbReference type="PIRSR" id="PIRSR001461-3"/>
    </source>
</evidence>
<evidence type="ECO:0000256" key="2">
    <source>
        <dbReference type="ARBA" id="ARBA00001936"/>
    </source>
</evidence>
<dbReference type="CDD" id="cd00429">
    <property type="entry name" value="RPE"/>
    <property type="match status" value="1"/>
</dbReference>
<comment type="cofactor">
    <cofactor evidence="2">
        <name>Mn(2+)</name>
        <dbReference type="ChEBI" id="CHEBI:29035"/>
    </cofactor>
</comment>
<keyword evidence="13" id="KW-0862">Zinc</keyword>
<comment type="cofactor">
    <cofactor evidence="10 13">
        <name>a divalent metal cation</name>
        <dbReference type="ChEBI" id="CHEBI:60240"/>
    </cofactor>
    <text evidence="10 13">Binds 1 divalent metal cation per subunit.</text>
</comment>
<comment type="cofactor">
    <cofactor evidence="5">
        <name>Fe(2+)</name>
        <dbReference type="ChEBI" id="CHEBI:29033"/>
    </cofactor>
</comment>
<feature type="active site" description="Proton acceptor" evidence="10 12">
    <location>
        <position position="36"/>
    </location>
</feature>
<sequence>MDDLIIAPSVLSLDYSNLQSQLDEVKKSGAQWLHFDVMDGHFVPNLTFGPDLLKGIKKASPLYLDVHLMVNDPVFFSDIFANAGADLITFHCEALGNDMKKVSDLLDHIHKCGIKAGVVVKPKTPVQILEPVLDKMDLVLVMSVEPGFGGQSFMPDMLPKLSWLKDYRENHHLGYRIEIDGGINDQTAKLAREAGADVLVAGSYVFKNDICDAVDSLR</sequence>
<comment type="cofactor">
    <cofactor evidence="3">
        <name>Co(2+)</name>
        <dbReference type="ChEBI" id="CHEBI:48828"/>
    </cofactor>
</comment>
<protein>
    <recommendedName>
        <fullName evidence="7 10">Ribulose-phosphate 3-epimerase</fullName>
        <ecNumber evidence="7 10">5.1.3.1</ecNumber>
    </recommendedName>
</protein>
<feature type="active site" description="Proton donor" evidence="10 12">
    <location>
        <position position="180"/>
    </location>
</feature>
<keyword evidence="10 11" id="KW-0119">Carbohydrate metabolism</keyword>
<feature type="binding site" evidence="10 13">
    <location>
        <position position="180"/>
    </location>
    <ligand>
        <name>a divalent metal cation</name>
        <dbReference type="ChEBI" id="CHEBI:60240"/>
    </ligand>
</feature>